<gene>
    <name evidence="1" type="ORF">FHR95_000929</name>
</gene>
<evidence type="ECO:0000313" key="2">
    <source>
        <dbReference type="Proteomes" id="UP000563050"/>
    </source>
</evidence>
<organism evidence="1 2">
    <name type="scientific">Halomonas fontilapidosi</name>
    <dbReference type="NCBI Taxonomy" id="616675"/>
    <lineage>
        <taxon>Bacteria</taxon>
        <taxon>Pseudomonadati</taxon>
        <taxon>Pseudomonadota</taxon>
        <taxon>Gammaproteobacteria</taxon>
        <taxon>Oceanospirillales</taxon>
        <taxon>Halomonadaceae</taxon>
        <taxon>Halomonas</taxon>
    </lineage>
</organism>
<accession>A0A7W5DJK2</accession>
<dbReference type="AlphaFoldDB" id="A0A7W5DJK2"/>
<evidence type="ECO:0000313" key="1">
    <source>
        <dbReference type="EMBL" id="MBB3183388.1"/>
    </source>
</evidence>
<name>A0A7W5DJK2_9GAMM</name>
<reference evidence="1 2" key="1">
    <citation type="submission" date="2020-08" db="EMBL/GenBank/DDBJ databases">
        <title>Genomic Encyclopedia of Type Strains, Phase III (KMG-III): the genomes of soil and plant-associated and newly described type strains.</title>
        <authorList>
            <person name="Whitman W."/>
        </authorList>
    </citation>
    <scope>NUCLEOTIDE SEQUENCE [LARGE SCALE GENOMIC DNA]</scope>
    <source>
        <strain evidence="1 2">CECT 7341</strain>
    </source>
</reference>
<dbReference type="Proteomes" id="UP000563050">
    <property type="component" value="Unassembled WGS sequence"/>
</dbReference>
<proteinExistence type="predicted"/>
<sequence length="55" mass="5567">MLVVVGAGIGEQLPPVVAAFLLLQEAPDFAIGGKYLGRGPHLGAHVGDHVAIHGT</sequence>
<protein>
    <submittedName>
        <fullName evidence="1">Uncharacterized protein</fullName>
    </submittedName>
</protein>
<comment type="caution">
    <text evidence="1">The sequence shown here is derived from an EMBL/GenBank/DDBJ whole genome shotgun (WGS) entry which is preliminary data.</text>
</comment>
<keyword evidence="2" id="KW-1185">Reference proteome</keyword>
<dbReference type="EMBL" id="JACHXQ010000002">
    <property type="protein sequence ID" value="MBB3183388.1"/>
    <property type="molecule type" value="Genomic_DNA"/>
</dbReference>